<dbReference type="SUPFAM" id="SSF48498">
    <property type="entry name" value="Tetracyclin repressor-like, C-terminal domain"/>
    <property type="match status" value="1"/>
</dbReference>
<reference evidence="7 8" key="1">
    <citation type="submission" date="2024-06" db="EMBL/GenBank/DDBJ databases">
        <title>The Natural Products Discovery Center: Release of the First 8490 Sequenced Strains for Exploring Actinobacteria Biosynthetic Diversity.</title>
        <authorList>
            <person name="Kalkreuter E."/>
            <person name="Kautsar S.A."/>
            <person name="Yang D."/>
            <person name="Bader C.D."/>
            <person name="Teijaro C.N."/>
            <person name="Fluegel L."/>
            <person name="Davis C.M."/>
            <person name="Simpson J.R."/>
            <person name="Lauterbach L."/>
            <person name="Steele A.D."/>
            <person name="Gui C."/>
            <person name="Meng S."/>
            <person name="Li G."/>
            <person name="Viehrig K."/>
            <person name="Ye F."/>
            <person name="Su P."/>
            <person name="Kiefer A.F."/>
            <person name="Nichols A."/>
            <person name="Cepeda A.J."/>
            <person name="Yan W."/>
            <person name="Fan B."/>
            <person name="Jiang Y."/>
            <person name="Adhikari A."/>
            <person name="Zheng C.-J."/>
            <person name="Schuster L."/>
            <person name="Cowan T.M."/>
            <person name="Smanski M.J."/>
            <person name="Chevrette M.G."/>
            <person name="De Carvalho L.P.S."/>
            <person name="Shen B."/>
        </authorList>
    </citation>
    <scope>NUCLEOTIDE SEQUENCE [LARGE SCALE GENOMIC DNA]</scope>
    <source>
        <strain evidence="7 8">NPDC077434</strain>
    </source>
</reference>
<sequence length="225" mass="24641">MMSDAQASAETFFDVAPGSAVTTRRANTPDLETIVRVAAELFHSHGYQNTTMQMLASELGIAKPTLYVHAQSKGFLLGKVFERVLRRADVVVAEALSKPDPLEGLTCLIEGEIRLSMIYRDYYGVIYGDQRELPEDLDASYQTWMKTFVTNVSGLIERGQENGSVRKDITPLVAAQSVIGLTGWSARWLRPNSSLTLDSASRQITTLLLGGLGTQGSAQELGEIR</sequence>
<dbReference type="InterPro" id="IPR036271">
    <property type="entry name" value="Tet_transcr_reg_TetR-rel_C_sf"/>
</dbReference>
<gene>
    <name evidence="7" type="ORF">AB0301_14905</name>
</gene>
<dbReference type="EMBL" id="JBFBMH010000028">
    <property type="protein sequence ID" value="MEW1976347.1"/>
    <property type="molecule type" value="Genomic_DNA"/>
</dbReference>
<dbReference type="InterPro" id="IPR001647">
    <property type="entry name" value="HTH_TetR"/>
</dbReference>
<dbReference type="InterPro" id="IPR050109">
    <property type="entry name" value="HTH-type_TetR-like_transc_reg"/>
</dbReference>
<dbReference type="InterPro" id="IPR041490">
    <property type="entry name" value="KstR2_TetR_C"/>
</dbReference>
<feature type="domain" description="HTH tetR-type" evidence="6">
    <location>
        <begin position="28"/>
        <end position="88"/>
    </location>
</feature>
<name>A0ABV3LKB2_9MICO</name>
<dbReference type="Pfam" id="PF00440">
    <property type="entry name" value="TetR_N"/>
    <property type="match status" value="1"/>
</dbReference>
<evidence type="ECO:0000259" key="6">
    <source>
        <dbReference type="PROSITE" id="PS50977"/>
    </source>
</evidence>
<dbReference type="PROSITE" id="PS50977">
    <property type="entry name" value="HTH_TETR_2"/>
    <property type="match status" value="1"/>
</dbReference>
<dbReference type="Gene3D" id="1.10.10.60">
    <property type="entry name" value="Homeodomain-like"/>
    <property type="match status" value="1"/>
</dbReference>
<evidence type="ECO:0000256" key="3">
    <source>
        <dbReference type="ARBA" id="ARBA00023125"/>
    </source>
</evidence>
<dbReference type="InterPro" id="IPR009057">
    <property type="entry name" value="Homeodomain-like_sf"/>
</dbReference>
<evidence type="ECO:0000313" key="8">
    <source>
        <dbReference type="Proteomes" id="UP001553715"/>
    </source>
</evidence>
<dbReference type="Pfam" id="PF17932">
    <property type="entry name" value="TetR_C_24"/>
    <property type="match status" value="1"/>
</dbReference>
<keyword evidence="1" id="KW-0678">Repressor</keyword>
<dbReference type="Proteomes" id="UP001553715">
    <property type="component" value="Unassembled WGS sequence"/>
</dbReference>
<evidence type="ECO:0000256" key="4">
    <source>
        <dbReference type="ARBA" id="ARBA00023163"/>
    </source>
</evidence>
<proteinExistence type="predicted"/>
<keyword evidence="3 5" id="KW-0238">DNA-binding</keyword>
<evidence type="ECO:0000256" key="2">
    <source>
        <dbReference type="ARBA" id="ARBA00023015"/>
    </source>
</evidence>
<evidence type="ECO:0000256" key="5">
    <source>
        <dbReference type="PROSITE-ProRule" id="PRU00335"/>
    </source>
</evidence>
<dbReference type="RefSeq" id="WP_033105374.1">
    <property type="nucleotide sequence ID" value="NZ_JBFBMH010000028.1"/>
</dbReference>
<dbReference type="PRINTS" id="PR00455">
    <property type="entry name" value="HTHTETR"/>
</dbReference>
<feature type="DNA-binding region" description="H-T-H motif" evidence="5">
    <location>
        <begin position="51"/>
        <end position="70"/>
    </location>
</feature>
<dbReference type="PANTHER" id="PTHR30055:SF175">
    <property type="entry name" value="HTH-TYPE TRANSCRIPTIONAL REPRESSOR KSTR2"/>
    <property type="match status" value="1"/>
</dbReference>
<keyword evidence="4" id="KW-0804">Transcription</keyword>
<organism evidence="7 8">
    <name type="scientific">Microbacterium profundi</name>
    <dbReference type="NCBI Taxonomy" id="450380"/>
    <lineage>
        <taxon>Bacteria</taxon>
        <taxon>Bacillati</taxon>
        <taxon>Actinomycetota</taxon>
        <taxon>Actinomycetes</taxon>
        <taxon>Micrococcales</taxon>
        <taxon>Microbacteriaceae</taxon>
        <taxon>Microbacterium</taxon>
    </lineage>
</organism>
<dbReference type="Gene3D" id="1.10.357.10">
    <property type="entry name" value="Tetracycline Repressor, domain 2"/>
    <property type="match status" value="1"/>
</dbReference>
<keyword evidence="2" id="KW-0805">Transcription regulation</keyword>
<keyword evidence="8" id="KW-1185">Reference proteome</keyword>
<comment type="caution">
    <text evidence="7">The sequence shown here is derived from an EMBL/GenBank/DDBJ whole genome shotgun (WGS) entry which is preliminary data.</text>
</comment>
<dbReference type="SUPFAM" id="SSF46689">
    <property type="entry name" value="Homeodomain-like"/>
    <property type="match status" value="1"/>
</dbReference>
<evidence type="ECO:0000256" key="1">
    <source>
        <dbReference type="ARBA" id="ARBA00022491"/>
    </source>
</evidence>
<accession>A0ABV3LKB2</accession>
<evidence type="ECO:0000313" key="7">
    <source>
        <dbReference type="EMBL" id="MEW1976347.1"/>
    </source>
</evidence>
<dbReference type="PANTHER" id="PTHR30055">
    <property type="entry name" value="HTH-TYPE TRANSCRIPTIONAL REGULATOR RUTR"/>
    <property type="match status" value="1"/>
</dbReference>
<protein>
    <submittedName>
        <fullName evidence="7">TetR/AcrR family transcriptional regulator</fullName>
    </submittedName>
</protein>